<comment type="caution">
    <text evidence="1">The sequence shown here is derived from an EMBL/GenBank/DDBJ whole genome shotgun (WGS) entry which is preliminary data.</text>
</comment>
<evidence type="ECO:0008006" key="3">
    <source>
        <dbReference type="Google" id="ProtNLM"/>
    </source>
</evidence>
<accession>A0A366KYK9</accession>
<dbReference type="Proteomes" id="UP000252081">
    <property type="component" value="Unassembled WGS sequence"/>
</dbReference>
<dbReference type="Gene3D" id="1.10.30.50">
    <property type="match status" value="1"/>
</dbReference>
<dbReference type="RefSeq" id="WP_113949280.1">
    <property type="nucleotide sequence ID" value="NZ_QNQU01000010.1"/>
</dbReference>
<dbReference type="CDD" id="cd00085">
    <property type="entry name" value="HNHc"/>
    <property type="match status" value="1"/>
</dbReference>
<organism evidence="1 2">
    <name type="scientific">Pedobacter miscanthi</name>
    <dbReference type="NCBI Taxonomy" id="2259170"/>
    <lineage>
        <taxon>Bacteria</taxon>
        <taxon>Pseudomonadati</taxon>
        <taxon>Bacteroidota</taxon>
        <taxon>Sphingobacteriia</taxon>
        <taxon>Sphingobacteriales</taxon>
        <taxon>Sphingobacteriaceae</taxon>
        <taxon>Pedobacter</taxon>
    </lineage>
</organism>
<dbReference type="OrthoDB" id="5918473at2"/>
<protein>
    <recommendedName>
        <fullName evidence="3">TIGR02646 family protein</fullName>
    </recommendedName>
</protein>
<evidence type="ECO:0000313" key="1">
    <source>
        <dbReference type="EMBL" id="RBQ06717.1"/>
    </source>
</evidence>
<proteinExistence type="predicted"/>
<reference evidence="1 2" key="1">
    <citation type="submission" date="2018-07" db="EMBL/GenBank/DDBJ databases">
        <title>A draft genome of a endophytic bacteria, a new species of Pedobacter.</title>
        <authorList>
            <person name="Zhang Z.D."/>
            <person name="Chen Z.J."/>
        </authorList>
    </citation>
    <scope>NUCLEOTIDE SEQUENCE [LARGE SCALE GENOMIC DNA]</scope>
    <source>
        <strain evidence="1 2">RS10</strain>
    </source>
</reference>
<gene>
    <name evidence="1" type="ORF">DRW42_13110</name>
</gene>
<name>A0A366KYK9_9SPHI</name>
<evidence type="ECO:0000313" key="2">
    <source>
        <dbReference type="Proteomes" id="UP000252081"/>
    </source>
</evidence>
<keyword evidence="2" id="KW-1185">Reference proteome</keyword>
<sequence>MIKITRPAKPDFMSQADNKWDRETQQAIDHFSNQPIIGDFEFNAYRDPELKEELKKVFVKCAYCESIYDQSADGDIEHFRPKGRVNEKNPQSPGYYWLANDWDNLLLSCQHCNQRRLHLLDGDDLISPAGKMDQFPLSDDTKRVHRHGESLQDEEQVRLLINPCDLTENPEDHFEYEDTKTAMIPLSDRAKISLAVYALRRPKLVRARNEKQQFLFKQIDVVRRELSRYNRSPDEEQKAILDQELDNLLFYTSPVQPYAGMCRFFVNKFLTESGLK</sequence>
<dbReference type="EMBL" id="QNQU01000010">
    <property type="protein sequence ID" value="RBQ06717.1"/>
    <property type="molecule type" value="Genomic_DNA"/>
</dbReference>
<dbReference type="AlphaFoldDB" id="A0A366KYK9"/>
<dbReference type="InterPro" id="IPR003615">
    <property type="entry name" value="HNH_nuc"/>
</dbReference>